<name>A0A0D7WTJ3_9BACL</name>
<comment type="caution">
    <text evidence="2">The sequence shown here is derived from an EMBL/GenBank/DDBJ whole genome shotgun (WGS) entry which is preliminary data.</text>
</comment>
<dbReference type="PATRIC" id="fig|159743.3.peg.6459"/>
<organism evidence="2 3">
    <name type="scientific">Paenibacillus terrae</name>
    <dbReference type="NCBI Taxonomy" id="159743"/>
    <lineage>
        <taxon>Bacteria</taxon>
        <taxon>Bacillati</taxon>
        <taxon>Bacillota</taxon>
        <taxon>Bacilli</taxon>
        <taxon>Bacillales</taxon>
        <taxon>Paenibacillaceae</taxon>
        <taxon>Paenibacillus</taxon>
    </lineage>
</organism>
<accession>A0A0D7WTJ3</accession>
<proteinExistence type="predicted"/>
<evidence type="ECO:0000313" key="3">
    <source>
        <dbReference type="Proteomes" id="UP000032534"/>
    </source>
</evidence>
<evidence type="ECO:0000256" key="1">
    <source>
        <dbReference type="SAM" id="MobiDB-lite"/>
    </source>
</evidence>
<dbReference type="AlphaFoldDB" id="A0A0D7WTJ3"/>
<feature type="region of interest" description="Disordered" evidence="1">
    <location>
        <begin position="1"/>
        <end position="24"/>
    </location>
</feature>
<reference evidence="2 3" key="1">
    <citation type="submission" date="2014-11" db="EMBL/GenBank/DDBJ databases">
        <title>Draft Genome Sequences of Paenibacillus polymyxa NRRL B-30509 and Paenibacillus terrae NRRL B-30644, Strains from a Poultry Environment that Produce Tridecaptin A and Paenicidins.</title>
        <authorList>
            <person name="van Belkum M.J."/>
            <person name="Lohans C.T."/>
            <person name="Vederas J.C."/>
        </authorList>
    </citation>
    <scope>NUCLEOTIDE SEQUENCE [LARGE SCALE GENOMIC DNA]</scope>
    <source>
        <strain evidence="2 3">NRRL B-30644</strain>
    </source>
</reference>
<dbReference type="OrthoDB" id="2898209at2"/>
<dbReference type="Proteomes" id="UP000032534">
    <property type="component" value="Unassembled WGS sequence"/>
</dbReference>
<protein>
    <submittedName>
        <fullName evidence="2">Uncharacterized protein</fullName>
    </submittedName>
</protein>
<sequence>MRSERFNSKNFEGERPGAGRKKIGTSKRLSITLPDENWECIDGLIASGWVAFYAENSRDLDDSSLTKEEASKKCIRYLKTARE</sequence>
<dbReference type="RefSeq" id="WP_044649378.1">
    <property type="nucleotide sequence ID" value="NZ_JTHP01000138.1"/>
</dbReference>
<keyword evidence="3" id="KW-1185">Reference proteome</keyword>
<dbReference type="EMBL" id="JTHP01000138">
    <property type="protein sequence ID" value="KJD42314.1"/>
    <property type="molecule type" value="Genomic_DNA"/>
</dbReference>
<feature type="compositionally biased region" description="Basic and acidic residues" evidence="1">
    <location>
        <begin position="1"/>
        <end position="17"/>
    </location>
</feature>
<evidence type="ECO:0000313" key="2">
    <source>
        <dbReference type="EMBL" id="KJD42314.1"/>
    </source>
</evidence>
<gene>
    <name evidence="2" type="ORF">QD47_28965</name>
</gene>